<dbReference type="PANTHER" id="PTHR48079">
    <property type="entry name" value="PROTEIN YEEZ"/>
    <property type="match status" value="1"/>
</dbReference>
<dbReference type="EMBL" id="BMFT01000001">
    <property type="protein sequence ID" value="GGH10416.1"/>
    <property type="molecule type" value="Genomic_DNA"/>
</dbReference>
<feature type="domain" description="NAD-dependent epimerase/dehydratase" evidence="1">
    <location>
        <begin position="3"/>
        <end position="220"/>
    </location>
</feature>
<comment type="caution">
    <text evidence="2">The sequence shown here is derived from an EMBL/GenBank/DDBJ whole genome shotgun (WGS) entry which is preliminary data.</text>
</comment>
<dbReference type="Proteomes" id="UP000659344">
    <property type="component" value="Unassembled WGS sequence"/>
</dbReference>
<organism evidence="2 3">
    <name type="scientific">Paenibacillus segetis</name>
    <dbReference type="NCBI Taxonomy" id="1325360"/>
    <lineage>
        <taxon>Bacteria</taxon>
        <taxon>Bacillati</taxon>
        <taxon>Bacillota</taxon>
        <taxon>Bacilli</taxon>
        <taxon>Bacillales</taxon>
        <taxon>Paenibacillaceae</taxon>
        <taxon>Paenibacillus</taxon>
    </lineage>
</organism>
<dbReference type="Pfam" id="PF01370">
    <property type="entry name" value="Epimerase"/>
    <property type="match status" value="1"/>
</dbReference>
<dbReference type="InterPro" id="IPR051783">
    <property type="entry name" value="NAD(P)-dependent_oxidoreduct"/>
</dbReference>
<name>A0ABQ1Y309_9BACL</name>
<proteinExistence type="predicted"/>
<reference evidence="3" key="1">
    <citation type="journal article" date="2019" name="Int. J. Syst. Evol. Microbiol.">
        <title>The Global Catalogue of Microorganisms (GCM) 10K type strain sequencing project: providing services to taxonomists for standard genome sequencing and annotation.</title>
        <authorList>
            <consortium name="The Broad Institute Genomics Platform"/>
            <consortium name="The Broad Institute Genome Sequencing Center for Infectious Disease"/>
            <person name="Wu L."/>
            <person name="Ma J."/>
        </authorList>
    </citation>
    <scope>NUCLEOTIDE SEQUENCE [LARGE SCALE GENOMIC DNA]</scope>
    <source>
        <strain evidence="3">CGMCC 1.12769</strain>
    </source>
</reference>
<dbReference type="SUPFAM" id="SSF51735">
    <property type="entry name" value="NAD(P)-binding Rossmann-fold domains"/>
    <property type="match status" value="1"/>
</dbReference>
<dbReference type="InterPro" id="IPR001509">
    <property type="entry name" value="Epimerase_deHydtase"/>
</dbReference>
<gene>
    <name evidence="2" type="ORF">GCM10008013_01840</name>
</gene>
<dbReference type="InterPro" id="IPR036291">
    <property type="entry name" value="NAD(P)-bd_dom_sf"/>
</dbReference>
<sequence length="283" mass="30851">MRIVVAGASGIVGRLLVPMLVQAGHEVTGLIRNPDYIPAIKNMRGLPVTVDVFDREAVFEIIKEAQPEIIIHQLTALSARNFVDNANIRKEGTRNLVDAALAAGVRKMIAQSISWAYAPGEGLAKEDEPLDIGAPLPRLTTIEGIQSLESTVAEIPEHVILRYGKFYGSGTWYASDGYIAEQVRRSELVATDGISSFVHVNDAASGAHLALHWPTGIYNIVDNEPAPEREWLPIYANFLGAAVPTYQSGSSRGERGASNSKALACGWEPQYASWREGFRRELT</sequence>
<dbReference type="RefSeq" id="WP_188534927.1">
    <property type="nucleotide sequence ID" value="NZ_BMFT01000001.1"/>
</dbReference>
<evidence type="ECO:0000313" key="3">
    <source>
        <dbReference type="Proteomes" id="UP000659344"/>
    </source>
</evidence>
<dbReference type="Gene3D" id="3.40.50.720">
    <property type="entry name" value="NAD(P)-binding Rossmann-like Domain"/>
    <property type="match status" value="1"/>
</dbReference>
<accession>A0ABQ1Y309</accession>
<keyword evidence="3" id="KW-1185">Reference proteome</keyword>
<evidence type="ECO:0000259" key="1">
    <source>
        <dbReference type="Pfam" id="PF01370"/>
    </source>
</evidence>
<evidence type="ECO:0000313" key="2">
    <source>
        <dbReference type="EMBL" id="GGH10416.1"/>
    </source>
</evidence>
<dbReference type="PANTHER" id="PTHR48079:SF6">
    <property type="entry name" value="NAD(P)-BINDING DOMAIN-CONTAINING PROTEIN-RELATED"/>
    <property type="match status" value="1"/>
</dbReference>
<protein>
    <submittedName>
        <fullName evidence="2">dTDP-glucose 4,6-dehydratase</fullName>
    </submittedName>
</protein>